<evidence type="ECO:0000256" key="1">
    <source>
        <dbReference type="SAM" id="Coils"/>
    </source>
</evidence>
<feature type="coiled-coil region" evidence="1">
    <location>
        <begin position="73"/>
        <end position="156"/>
    </location>
</feature>
<sequence>MASNPASPKQQRMTNVKGILNRLCKLEELLGDDELLGGVDMCRTIDELNGKFNWLEPEVFARGREDRKIGKELEGLQRVTVRQREKIDELEEQVQVLKGQWTSASPRWMERVEQLEALVARCDVLEGEKQELAVRVGCLEKEKNGHAERIKRLERRADKRMANIGLPVPEVATSKHADLVDESRQAASKQPDRVPAPPPRSNAQPSAAGRPPASVKQAYATPFTSLIESVSVLTARVDRREHADDQQWNSVRAHIGQLQNANTAHVTVTQTVNGRLEQIHNRTVLLEKKAGQLAESVLKCSDQLEEESKASLAAECNERIDALTACFDESERSRKCLEDVNEKRLETLIGDNAQMTERTKRIEAAQKDQQLGLPERMNEELDAVKKQLEILAATVGDNNLDIQQMKTSVESLDKRIDVSSEDCQERAKQECQVLEQRLHERLHKAEKYLKSLKHKGEAEVTRVDGLAARIEAQRQEESGRWANLAAHIGSQSVAEEAQSDGPSSRIVPQRQAESEGVDDLFTRVASPDVAAASRPTTEAVTHPDREIPDPEFVDEASEADDMRTSTTRITRATTSHHRTPVTEAMDTVASRDSEHASPPYSRPTRREREMKSLKDSLGWTQAIERMRTVDTEMADADVTDASEGPRRSAREPKPVELPGDMLDWHAARERMKGQRSEADVRSRERPRKIIAHAPRKAVTSCKTTRDKSTRGKVPRPRRCTEKRKCGKGSG</sequence>
<gene>
    <name evidence="3" type="ORF">BDY17DRAFT_326393</name>
</gene>
<evidence type="ECO:0000313" key="3">
    <source>
        <dbReference type="EMBL" id="KAF2480493.1"/>
    </source>
</evidence>
<feature type="compositionally biased region" description="Basic and acidic residues" evidence="2">
    <location>
        <begin position="662"/>
        <end position="683"/>
    </location>
</feature>
<name>A0A6A6PLZ9_9PEZI</name>
<evidence type="ECO:0000313" key="4">
    <source>
        <dbReference type="Proteomes" id="UP000799767"/>
    </source>
</evidence>
<keyword evidence="1" id="KW-0175">Coiled coil</keyword>
<protein>
    <submittedName>
        <fullName evidence="3">Uncharacterized protein</fullName>
    </submittedName>
</protein>
<feature type="region of interest" description="Disordered" evidence="2">
    <location>
        <begin position="492"/>
        <end position="730"/>
    </location>
</feature>
<reference evidence="3" key="1">
    <citation type="journal article" date="2020" name="Stud. Mycol.">
        <title>101 Dothideomycetes genomes: a test case for predicting lifestyles and emergence of pathogens.</title>
        <authorList>
            <person name="Haridas S."/>
            <person name="Albert R."/>
            <person name="Binder M."/>
            <person name="Bloem J."/>
            <person name="Labutti K."/>
            <person name="Salamov A."/>
            <person name="Andreopoulos B."/>
            <person name="Baker S."/>
            <person name="Barry K."/>
            <person name="Bills G."/>
            <person name="Bluhm B."/>
            <person name="Cannon C."/>
            <person name="Castanera R."/>
            <person name="Culley D."/>
            <person name="Daum C."/>
            <person name="Ezra D."/>
            <person name="Gonzalez J."/>
            <person name="Henrissat B."/>
            <person name="Kuo A."/>
            <person name="Liang C."/>
            <person name="Lipzen A."/>
            <person name="Lutzoni F."/>
            <person name="Magnuson J."/>
            <person name="Mondo S."/>
            <person name="Nolan M."/>
            <person name="Ohm R."/>
            <person name="Pangilinan J."/>
            <person name="Park H.-J."/>
            <person name="Ramirez L."/>
            <person name="Alfaro M."/>
            <person name="Sun H."/>
            <person name="Tritt A."/>
            <person name="Yoshinaga Y."/>
            <person name="Zwiers L.-H."/>
            <person name="Turgeon B."/>
            <person name="Goodwin S."/>
            <person name="Spatafora J."/>
            <person name="Crous P."/>
            <person name="Grigoriev I."/>
        </authorList>
    </citation>
    <scope>NUCLEOTIDE SEQUENCE</scope>
    <source>
        <strain evidence="3">CBS 113389</strain>
    </source>
</reference>
<dbReference type="EMBL" id="MU001639">
    <property type="protein sequence ID" value="KAF2480493.1"/>
    <property type="molecule type" value="Genomic_DNA"/>
</dbReference>
<dbReference type="GeneID" id="54478510"/>
<feature type="compositionally biased region" description="Acidic residues" evidence="2">
    <location>
        <begin position="549"/>
        <end position="559"/>
    </location>
</feature>
<feature type="compositionally biased region" description="Basic and acidic residues" evidence="2">
    <location>
        <begin position="643"/>
        <end position="654"/>
    </location>
</feature>
<accession>A0A6A6PLZ9</accession>
<proteinExistence type="predicted"/>
<keyword evidence="4" id="KW-1185">Reference proteome</keyword>
<evidence type="ECO:0000256" key="2">
    <source>
        <dbReference type="SAM" id="MobiDB-lite"/>
    </source>
</evidence>
<feature type="region of interest" description="Disordered" evidence="2">
    <location>
        <begin position="166"/>
        <end position="215"/>
    </location>
</feature>
<feature type="compositionally biased region" description="Low complexity" evidence="2">
    <location>
        <begin position="564"/>
        <end position="573"/>
    </location>
</feature>
<dbReference type="RefSeq" id="XP_033587063.1">
    <property type="nucleotide sequence ID" value="XM_033737508.1"/>
</dbReference>
<organism evidence="3 4">
    <name type="scientific">Neohortaea acidophila</name>
    <dbReference type="NCBI Taxonomy" id="245834"/>
    <lineage>
        <taxon>Eukaryota</taxon>
        <taxon>Fungi</taxon>
        <taxon>Dikarya</taxon>
        <taxon>Ascomycota</taxon>
        <taxon>Pezizomycotina</taxon>
        <taxon>Dothideomycetes</taxon>
        <taxon>Dothideomycetidae</taxon>
        <taxon>Mycosphaerellales</taxon>
        <taxon>Teratosphaeriaceae</taxon>
        <taxon>Neohortaea</taxon>
    </lineage>
</organism>
<dbReference type="AlphaFoldDB" id="A0A6A6PLZ9"/>
<feature type="compositionally biased region" description="Basic and acidic residues" evidence="2">
    <location>
        <begin position="604"/>
        <end position="614"/>
    </location>
</feature>
<feature type="compositionally biased region" description="Basic and acidic residues" evidence="2">
    <location>
        <begin position="173"/>
        <end position="184"/>
    </location>
</feature>
<feature type="compositionally biased region" description="Basic residues" evidence="2">
    <location>
        <begin position="684"/>
        <end position="695"/>
    </location>
</feature>
<dbReference type="Proteomes" id="UP000799767">
    <property type="component" value="Unassembled WGS sequence"/>
</dbReference>